<dbReference type="Proteomes" id="UP000691718">
    <property type="component" value="Unassembled WGS sequence"/>
</dbReference>
<name>A0A8S3W1G9_PARAO</name>
<comment type="caution">
    <text evidence="1">The sequence shown here is derived from an EMBL/GenBank/DDBJ whole genome shotgun (WGS) entry which is preliminary data.</text>
</comment>
<evidence type="ECO:0000313" key="2">
    <source>
        <dbReference type="Proteomes" id="UP000691718"/>
    </source>
</evidence>
<reference evidence="1" key="1">
    <citation type="submission" date="2021-04" db="EMBL/GenBank/DDBJ databases">
        <authorList>
            <person name="Tunstrom K."/>
        </authorList>
    </citation>
    <scope>NUCLEOTIDE SEQUENCE</scope>
</reference>
<dbReference type="OrthoDB" id="2123493at2759"/>
<sequence>MPKCDNCDKQIAKKSAMCNKCSKTVHATHACTGLTPKQLATQQQEWTCEDCRRETPRQKSFVIQEEEDEDEEELVITQSTESGSRAMKKLLSDISFEVKKRVKKEIGSVNEALSSCCQKLDGIMDTLAIITGKIKELENKNKYLLNEPK</sequence>
<protein>
    <submittedName>
        <fullName evidence="1">(apollo) hypothetical protein</fullName>
    </submittedName>
</protein>
<gene>
    <name evidence="1" type="ORF">PAPOLLO_LOCUS930</name>
</gene>
<keyword evidence="2" id="KW-1185">Reference proteome</keyword>
<dbReference type="EMBL" id="CAJQZP010000058">
    <property type="protein sequence ID" value="CAG4935185.1"/>
    <property type="molecule type" value="Genomic_DNA"/>
</dbReference>
<evidence type="ECO:0000313" key="1">
    <source>
        <dbReference type="EMBL" id="CAG4935185.1"/>
    </source>
</evidence>
<dbReference type="AlphaFoldDB" id="A0A8S3W1G9"/>
<proteinExistence type="predicted"/>
<organism evidence="1 2">
    <name type="scientific">Parnassius apollo</name>
    <name type="common">Apollo butterfly</name>
    <name type="synonym">Papilio apollo</name>
    <dbReference type="NCBI Taxonomy" id="110799"/>
    <lineage>
        <taxon>Eukaryota</taxon>
        <taxon>Metazoa</taxon>
        <taxon>Ecdysozoa</taxon>
        <taxon>Arthropoda</taxon>
        <taxon>Hexapoda</taxon>
        <taxon>Insecta</taxon>
        <taxon>Pterygota</taxon>
        <taxon>Neoptera</taxon>
        <taxon>Endopterygota</taxon>
        <taxon>Lepidoptera</taxon>
        <taxon>Glossata</taxon>
        <taxon>Ditrysia</taxon>
        <taxon>Papilionoidea</taxon>
        <taxon>Papilionidae</taxon>
        <taxon>Parnassiinae</taxon>
        <taxon>Parnassini</taxon>
        <taxon>Parnassius</taxon>
        <taxon>Parnassius</taxon>
    </lineage>
</organism>
<accession>A0A8S3W1G9</accession>